<dbReference type="WBParaSite" id="MCU_008516-RA">
    <property type="protein sequence ID" value="MCU_008516-RA"/>
    <property type="gene ID" value="MCU_008516"/>
</dbReference>
<dbReference type="GO" id="GO:0016620">
    <property type="term" value="F:oxidoreductase activity, acting on the aldehyde or oxo group of donors, NAD or NADP as acceptor"/>
    <property type="evidence" value="ECO:0007669"/>
    <property type="project" value="InterPro"/>
</dbReference>
<dbReference type="InterPro" id="IPR016163">
    <property type="entry name" value="Ald_DH_C"/>
</dbReference>
<evidence type="ECO:0000256" key="1">
    <source>
        <dbReference type="ARBA" id="ARBA00009986"/>
    </source>
</evidence>
<evidence type="ECO:0000256" key="4">
    <source>
        <dbReference type="RuleBase" id="RU003345"/>
    </source>
</evidence>
<dbReference type="Gene3D" id="3.40.605.10">
    <property type="entry name" value="Aldehyde Dehydrogenase, Chain A, domain 1"/>
    <property type="match status" value="1"/>
</dbReference>
<evidence type="ECO:0000256" key="3">
    <source>
        <dbReference type="PROSITE-ProRule" id="PRU10007"/>
    </source>
</evidence>
<dbReference type="FunFam" id="3.40.605.10:FF:000050">
    <property type="entry name" value="Aldehyde dehydrogenase, mitochondrial"/>
    <property type="match status" value="1"/>
</dbReference>
<keyword evidence="2 4" id="KW-0560">Oxidoreductase</keyword>
<comment type="similarity">
    <text evidence="1 4">Belongs to the aldehyde dehydrogenase family.</text>
</comment>
<name>A0A5K3FHF5_MESCO</name>
<proteinExistence type="inferred from homology"/>
<sequence>MPINTLRAEGAACFVCGFPRIMQRPEVKYTQLFINNEFVNSKSGKTFEVQDPATQEIICRVQEGDAADIDLAVKAAAKAFEVDSVWRTMDASKRGRLLYELADLIEKNAGYIAHLESLDVGKPVGDAKVDVAMAIKGARYFAGYADKTHGKVIPVDGNSICWTRHEPVGVVAIITPWNFPFFLCMQKITAALCVGCTVVAKPAENTPLTAIFLASLFQQVGFPPGVVNIVPGFGATAGAALIRHPLVNSISFTGSTAVGKFIQATAAETTKRVGLELGGKSALIIFADADFEKAARTAHETIMANAGQVCVGSSRAFVQDEIYDRMVQRLKELAEERRVGDPFDPATVQGPQVSQLQFDRVMKYIEMGRKEGARLVTGGERVGDRGYFIQPTVFADVTDDMTIAREEIFGPVQSILRFSTLEEVIRRANSSDYGLGGGVFTSDMDKAMRVAQSLQAGCVWINSYMVVNIGAPFGGFKRSGIGREMSKYALEHLTEVKMVSMPISLKNS</sequence>
<reference evidence="6" key="1">
    <citation type="submission" date="2019-11" db="UniProtKB">
        <authorList>
            <consortium name="WormBaseParasite"/>
        </authorList>
    </citation>
    <scope>IDENTIFICATION</scope>
</reference>
<dbReference type="Gene3D" id="3.40.309.10">
    <property type="entry name" value="Aldehyde Dehydrogenase, Chain A, domain 2"/>
    <property type="match status" value="1"/>
</dbReference>
<dbReference type="PANTHER" id="PTHR11699">
    <property type="entry name" value="ALDEHYDE DEHYDROGENASE-RELATED"/>
    <property type="match status" value="1"/>
</dbReference>
<dbReference type="PROSITE" id="PS00687">
    <property type="entry name" value="ALDEHYDE_DEHYDR_GLU"/>
    <property type="match status" value="1"/>
</dbReference>
<evidence type="ECO:0000259" key="5">
    <source>
        <dbReference type="Pfam" id="PF00171"/>
    </source>
</evidence>
<dbReference type="InterPro" id="IPR029510">
    <property type="entry name" value="Ald_DH_CS_GLU"/>
</dbReference>
<dbReference type="AlphaFoldDB" id="A0A5K3FHF5"/>
<organism evidence="6">
    <name type="scientific">Mesocestoides corti</name>
    <name type="common">Flatworm</name>
    <dbReference type="NCBI Taxonomy" id="53468"/>
    <lineage>
        <taxon>Eukaryota</taxon>
        <taxon>Metazoa</taxon>
        <taxon>Spiralia</taxon>
        <taxon>Lophotrochozoa</taxon>
        <taxon>Platyhelminthes</taxon>
        <taxon>Cestoda</taxon>
        <taxon>Eucestoda</taxon>
        <taxon>Cyclophyllidea</taxon>
        <taxon>Mesocestoididae</taxon>
        <taxon>Mesocestoides</taxon>
    </lineage>
</organism>
<evidence type="ECO:0000256" key="2">
    <source>
        <dbReference type="ARBA" id="ARBA00023002"/>
    </source>
</evidence>
<feature type="active site" evidence="3">
    <location>
        <position position="276"/>
    </location>
</feature>
<protein>
    <submittedName>
        <fullName evidence="6">Aldedh domain-containing protein</fullName>
    </submittedName>
</protein>
<feature type="domain" description="Aldehyde dehydrogenase" evidence="5">
    <location>
        <begin position="38"/>
        <end position="499"/>
    </location>
</feature>
<evidence type="ECO:0000313" key="6">
    <source>
        <dbReference type="WBParaSite" id="MCU_008516-RA"/>
    </source>
</evidence>
<dbReference type="SUPFAM" id="SSF53720">
    <property type="entry name" value="ALDH-like"/>
    <property type="match status" value="1"/>
</dbReference>
<dbReference type="InterPro" id="IPR015590">
    <property type="entry name" value="Aldehyde_DH_dom"/>
</dbReference>
<dbReference type="Pfam" id="PF00171">
    <property type="entry name" value="Aldedh"/>
    <property type="match status" value="1"/>
</dbReference>
<dbReference type="FunFam" id="3.40.309.10:FF:000001">
    <property type="entry name" value="Mitochondrial aldehyde dehydrogenase 2"/>
    <property type="match status" value="1"/>
</dbReference>
<dbReference type="InterPro" id="IPR016162">
    <property type="entry name" value="Ald_DH_N"/>
</dbReference>
<accession>A0A5K3FHF5</accession>
<dbReference type="InterPro" id="IPR016161">
    <property type="entry name" value="Ald_DH/histidinol_DH"/>
</dbReference>